<reference evidence="1 2" key="1">
    <citation type="submission" date="2018-06" db="EMBL/GenBank/DDBJ databases">
        <authorList>
            <consortium name="Pathogen Informatics"/>
            <person name="Doyle S."/>
        </authorList>
    </citation>
    <scope>NUCLEOTIDE SEQUENCE [LARGE SCALE GENOMIC DNA]</scope>
    <source>
        <strain evidence="1 2">NCTC12123</strain>
    </source>
</reference>
<dbReference type="Gene3D" id="3.40.50.10810">
    <property type="entry name" value="Tandem AAA-ATPase domain"/>
    <property type="match status" value="1"/>
</dbReference>
<accession>A0A376EV41</accession>
<dbReference type="EMBL" id="UFYI01000002">
    <property type="protein sequence ID" value="STD14155.1"/>
    <property type="molecule type" value="Genomic_DNA"/>
</dbReference>
<dbReference type="AlphaFoldDB" id="A0A376EV41"/>
<dbReference type="GO" id="GO:0004386">
    <property type="term" value="F:helicase activity"/>
    <property type="evidence" value="ECO:0007669"/>
    <property type="project" value="UniProtKB-KW"/>
</dbReference>
<keyword evidence="1" id="KW-0347">Helicase</keyword>
<organism evidence="1 2">
    <name type="scientific">Enterobacter asburiae</name>
    <dbReference type="NCBI Taxonomy" id="61645"/>
    <lineage>
        <taxon>Bacteria</taxon>
        <taxon>Pseudomonadati</taxon>
        <taxon>Pseudomonadota</taxon>
        <taxon>Gammaproteobacteria</taxon>
        <taxon>Enterobacterales</taxon>
        <taxon>Enterobacteriaceae</taxon>
        <taxon>Enterobacter</taxon>
        <taxon>Enterobacter cloacae complex</taxon>
    </lineage>
</organism>
<protein>
    <submittedName>
        <fullName evidence="1">Superfamily II DNA/RNA helicases, SNF2 family</fullName>
    </submittedName>
</protein>
<evidence type="ECO:0000313" key="2">
    <source>
        <dbReference type="Proteomes" id="UP000255163"/>
    </source>
</evidence>
<dbReference type="SUPFAM" id="SSF52540">
    <property type="entry name" value="P-loop containing nucleoside triphosphate hydrolases"/>
    <property type="match status" value="1"/>
</dbReference>
<dbReference type="InterPro" id="IPR027417">
    <property type="entry name" value="P-loop_NTPase"/>
</dbReference>
<evidence type="ECO:0000313" key="1">
    <source>
        <dbReference type="EMBL" id="STD14155.1"/>
    </source>
</evidence>
<gene>
    <name evidence="1" type="ORF">NCTC12123_00010</name>
</gene>
<proteinExistence type="predicted"/>
<keyword evidence="1" id="KW-0067">ATP-binding</keyword>
<sequence length="164" mass="18175">MSVMPKARAAALANSNASVFTINYDNLVWLVEELGDSWPFGTVIPDESTRLKSFRLRGGGKRAAALGKVAHKHVRRWMNLTGTPAPNGLVDLWGQAWFVDQGAAPRTHLRRVYLPLVQLDTVSGAELDKAGAVRTLAGRNTARTGRRDYLTGRRRLVRHQRAHP</sequence>
<keyword evidence="1" id="KW-0547">Nucleotide-binding</keyword>
<dbReference type="InterPro" id="IPR038718">
    <property type="entry name" value="SNF2-like_sf"/>
</dbReference>
<name>A0A376EV41_ENTAS</name>
<keyword evidence="1" id="KW-0378">Hydrolase</keyword>
<dbReference type="Proteomes" id="UP000255163">
    <property type="component" value="Unassembled WGS sequence"/>
</dbReference>